<dbReference type="RefSeq" id="XP_028462413.1">
    <property type="nucleotide sequence ID" value="XM_028615231.1"/>
</dbReference>
<evidence type="ECO:0000313" key="2">
    <source>
        <dbReference type="Proteomes" id="UP000272025"/>
    </source>
</evidence>
<organism evidence="1 2">
    <name type="scientific">Sodiomyces alkalinus (strain CBS 110278 / VKM F-3762 / F11)</name>
    <name type="common">Alkaliphilic filamentous fungus</name>
    <dbReference type="NCBI Taxonomy" id="1314773"/>
    <lineage>
        <taxon>Eukaryota</taxon>
        <taxon>Fungi</taxon>
        <taxon>Dikarya</taxon>
        <taxon>Ascomycota</taxon>
        <taxon>Pezizomycotina</taxon>
        <taxon>Sordariomycetes</taxon>
        <taxon>Hypocreomycetidae</taxon>
        <taxon>Glomerellales</taxon>
        <taxon>Plectosphaerellaceae</taxon>
        <taxon>Sodiomyces</taxon>
    </lineage>
</organism>
<dbReference type="EMBL" id="ML119068">
    <property type="protein sequence ID" value="ROT34607.1"/>
    <property type="molecule type" value="Genomic_DNA"/>
</dbReference>
<name>A0A3N2PJ92_SODAK</name>
<proteinExistence type="predicted"/>
<dbReference type="Proteomes" id="UP000272025">
    <property type="component" value="Unassembled WGS sequence"/>
</dbReference>
<reference evidence="1 2" key="1">
    <citation type="journal article" date="2018" name="Mol. Ecol.">
        <title>The obligate alkalophilic soda-lake fungus Sodiomyces alkalinus has shifted to a protein diet.</title>
        <authorList>
            <person name="Grum-Grzhimaylo A.A."/>
            <person name="Falkoski D.L."/>
            <person name="van den Heuvel J."/>
            <person name="Valero-Jimenez C.A."/>
            <person name="Min B."/>
            <person name="Choi I.G."/>
            <person name="Lipzen A."/>
            <person name="Daum C.G."/>
            <person name="Aanen D.K."/>
            <person name="Tsang A."/>
            <person name="Henrissat B."/>
            <person name="Bilanenko E.N."/>
            <person name="de Vries R.P."/>
            <person name="van Kan J.A.L."/>
            <person name="Grigoriev I.V."/>
            <person name="Debets A.J.M."/>
        </authorList>
    </citation>
    <scope>NUCLEOTIDE SEQUENCE [LARGE SCALE GENOMIC DNA]</scope>
    <source>
        <strain evidence="1 2">F11</strain>
    </source>
</reference>
<dbReference type="AlphaFoldDB" id="A0A3N2PJ92"/>
<keyword evidence="2" id="KW-1185">Reference proteome</keyword>
<gene>
    <name evidence="1" type="ORF">SODALDRAFT_382405</name>
</gene>
<sequence length="169" mass="18796">MAPGQSSDLNSGAHTRLYFISNDPDKGMLSNAQYNRLRLQLQVLPLSQGQVEKAQYHSGGSTTNAYITVDNPLLDLNPDHQSSSFSLTSFATSMRHLSIMASRDPPDSQSIHYRYFADTLSENSNVRPYAGMYIAAAIPYDGEIRMPHKIQLKIAEYAARSDIYAADVY</sequence>
<evidence type="ECO:0000313" key="1">
    <source>
        <dbReference type="EMBL" id="ROT34607.1"/>
    </source>
</evidence>
<protein>
    <submittedName>
        <fullName evidence="1">Uncharacterized protein</fullName>
    </submittedName>
</protein>
<dbReference type="GeneID" id="39583708"/>
<accession>A0A3N2PJ92</accession>